<organism evidence="7 8">
    <name type="scientific">Parafannyhessea umbonata</name>
    <dbReference type="NCBI Taxonomy" id="604330"/>
    <lineage>
        <taxon>Bacteria</taxon>
        <taxon>Bacillati</taxon>
        <taxon>Actinomycetota</taxon>
        <taxon>Coriobacteriia</taxon>
        <taxon>Coriobacteriales</taxon>
        <taxon>Atopobiaceae</taxon>
        <taxon>Parafannyhessea</taxon>
    </lineage>
</organism>
<reference evidence="8" key="1">
    <citation type="submission" date="2016-10" db="EMBL/GenBank/DDBJ databases">
        <authorList>
            <person name="Varghese N."/>
            <person name="Submissions S."/>
        </authorList>
    </citation>
    <scope>NUCLEOTIDE SEQUENCE [LARGE SCALE GENOMIC DNA]</scope>
    <source>
        <strain evidence="8">DSM 22619</strain>
    </source>
</reference>
<dbReference type="InterPro" id="IPR037027">
    <property type="entry name" value="YqgF/RNaseH-like_dom_sf"/>
</dbReference>
<feature type="domain" description="YqgF/RNase H-like" evidence="6">
    <location>
        <begin position="1"/>
        <end position="101"/>
    </location>
</feature>
<dbReference type="AlphaFoldDB" id="A0A1G6HPH6"/>
<comment type="function">
    <text evidence="5">Could be a nuclease involved in processing of the 5'-end of pre-16S rRNA.</text>
</comment>
<keyword evidence="1 5" id="KW-0963">Cytoplasm</keyword>
<accession>A0A1G6HPH6</accession>
<dbReference type="GO" id="GO:0016788">
    <property type="term" value="F:hydrolase activity, acting on ester bonds"/>
    <property type="evidence" value="ECO:0007669"/>
    <property type="project" value="UniProtKB-UniRule"/>
</dbReference>
<dbReference type="InterPro" id="IPR012337">
    <property type="entry name" value="RNaseH-like_sf"/>
</dbReference>
<keyword evidence="4 5" id="KW-0378">Hydrolase</keyword>
<gene>
    <name evidence="7" type="ORF">SAMN04487824_10150</name>
</gene>
<dbReference type="GO" id="GO:0004518">
    <property type="term" value="F:nuclease activity"/>
    <property type="evidence" value="ECO:0007669"/>
    <property type="project" value="UniProtKB-KW"/>
</dbReference>
<comment type="subcellular location">
    <subcellularLocation>
        <location evidence="5">Cytoplasm</location>
    </subcellularLocation>
</comment>
<evidence type="ECO:0000313" key="7">
    <source>
        <dbReference type="EMBL" id="SDB96048.1"/>
    </source>
</evidence>
<name>A0A1G6HPH6_9ACTN</name>
<dbReference type="InterPro" id="IPR006641">
    <property type="entry name" value="YqgF/RNaseH-like_dom"/>
</dbReference>
<dbReference type="SUPFAM" id="SSF53098">
    <property type="entry name" value="Ribonuclease H-like"/>
    <property type="match status" value="1"/>
</dbReference>
<dbReference type="EMBL" id="FMZL01000001">
    <property type="protein sequence ID" value="SDB96048.1"/>
    <property type="molecule type" value="Genomic_DNA"/>
</dbReference>
<evidence type="ECO:0000256" key="2">
    <source>
        <dbReference type="ARBA" id="ARBA00022517"/>
    </source>
</evidence>
<dbReference type="PANTHER" id="PTHR33317:SF4">
    <property type="entry name" value="POLYNUCLEOTIDYL TRANSFERASE, RIBONUCLEASE H-LIKE SUPERFAMILY PROTEIN"/>
    <property type="match status" value="1"/>
</dbReference>
<proteinExistence type="inferred from homology"/>
<evidence type="ECO:0000256" key="5">
    <source>
        <dbReference type="HAMAP-Rule" id="MF_00651"/>
    </source>
</evidence>
<dbReference type="RefSeq" id="WP_090844144.1">
    <property type="nucleotide sequence ID" value="NZ_FMZL01000001.1"/>
</dbReference>
<keyword evidence="8" id="KW-1185">Reference proteome</keyword>
<dbReference type="SMART" id="SM00732">
    <property type="entry name" value="YqgFc"/>
    <property type="match status" value="1"/>
</dbReference>
<dbReference type="GO" id="GO:0005829">
    <property type="term" value="C:cytosol"/>
    <property type="evidence" value="ECO:0007669"/>
    <property type="project" value="TreeGrafter"/>
</dbReference>
<dbReference type="EC" id="3.1.-.-" evidence="5"/>
<dbReference type="Gene3D" id="3.30.420.140">
    <property type="entry name" value="YqgF/RNase H-like domain"/>
    <property type="match status" value="1"/>
</dbReference>
<evidence type="ECO:0000256" key="1">
    <source>
        <dbReference type="ARBA" id="ARBA00022490"/>
    </source>
</evidence>
<dbReference type="NCBIfam" id="TIGR00250">
    <property type="entry name" value="RNAse_H_YqgF"/>
    <property type="match status" value="1"/>
</dbReference>
<dbReference type="CDD" id="cd16964">
    <property type="entry name" value="YqgF"/>
    <property type="match status" value="1"/>
</dbReference>
<keyword evidence="3 5" id="KW-0540">Nuclease</keyword>
<dbReference type="STRING" id="604330.SAMN04489857_0594"/>
<sequence length="137" mass="14979">MRALALDIGEVRIGIAASDASGTIAVPVKVLPAEEVLGGARSFRYVLEDYEPDVLVCGRPKTLSGEDGPQAERVMAQARQIAEACGLPLEFEDERLSSQEAKRILREEGYNEKSMRGRVDMVAASLFLQTWLDAQRG</sequence>
<dbReference type="Pfam" id="PF03652">
    <property type="entry name" value="RuvX"/>
    <property type="match status" value="1"/>
</dbReference>
<dbReference type="Proteomes" id="UP000198528">
    <property type="component" value="Unassembled WGS sequence"/>
</dbReference>
<evidence type="ECO:0000313" key="8">
    <source>
        <dbReference type="Proteomes" id="UP000198528"/>
    </source>
</evidence>
<keyword evidence="2 5" id="KW-0690">Ribosome biogenesis</keyword>
<dbReference type="PANTHER" id="PTHR33317">
    <property type="entry name" value="POLYNUCLEOTIDYL TRANSFERASE, RIBONUCLEASE H-LIKE SUPERFAMILY PROTEIN"/>
    <property type="match status" value="1"/>
</dbReference>
<evidence type="ECO:0000259" key="6">
    <source>
        <dbReference type="SMART" id="SM00732"/>
    </source>
</evidence>
<dbReference type="InterPro" id="IPR005227">
    <property type="entry name" value="YqgF"/>
</dbReference>
<evidence type="ECO:0000256" key="3">
    <source>
        <dbReference type="ARBA" id="ARBA00022722"/>
    </source>
</evidence>
<dbReference type="HAMAP" id="MF_00651">
    <property type="entry name" value="Nuclease_YqgF"/>
    <property type="match status" value="1"/>
</dbReference>
<protein>
    <recommendedName>
        <fullName evidence="5">Putative pre-16S rRNA nuclease</fullName>
        <ecNumber evidence="5">3.1.-.-</ecNumber>
    </recommendedName>
</protein>
<dbReference type="GO" id="GO:0000967">
    <property type="term" value="P:rRNA 5'-end processing"/>
    <property type="evidence" value="ECO:0007669"/>
    <property type="project" value="UniProtKB-UniRule"/>
</dbReference>
<evidence type="ECO:0000256" key="4">
    <source>
        <dbReference type="ARBA" id="ARBA00022801"/>
    </source>
</evidence>
<comment type="similarity">
    <text evidence="5">Belongs to the YqgF HJR family.</text>
</comment>